<keyword evidence="15" id="KW-1185">Reference proteome</keyword>
<keyword evidence="9 11" id="KW-0106">Calcium</keyword>
<feature type="active site" description="Charge relay system" evidence="11">
    <location>
        <position position="484"/>
    </location>
</feature>
<keyword evidence="7 11" id="KW-0378">Hydrolase</keyword>
<keyword evidence="10" id="KW-0865">Zymogen</keyword>
<sequence length="568" mass="60274">MVLVSASLFAALVTLAAATPAELSAYVIHEQRDTPARGFVKVGPAPPSKQLTLRIALKPNNIAGLEEELYAVSDPKSARYGKHLTLDEVVKYVKPTTEALSAVNSWLDANKITAKTISPAGDTLQFTVPVSQASSILNAEFASFTHSGRNETTIRTLQYSLPADLSGHVAYVHPTTSFTNPFATPRIEPYDVKRKREMDPNCADLTTLSCLLEVMGLPKGPATQKKNVLGISGFLNEFANFNDLKDFLARYRPEMPSSTKFDVQLIDGGSNTQLRAFAGVEASLDIQYSVGVANGIPIRFISVGPLNNDELGGFLDQVNTLIADDSRPTVLSTSYGFDEQDLTFPVADGLCNAYLQLGALGTSILTSSGDGGVGGHARFCDTFVPTAPSTCPWVTSVGSSQTILENFTKNNFSQIAASFSTGGFSNYFKPPTYQKADVGTYVATINGYEGLYNKNGRGIPDVSAQGVNFPTLVGDRWTLASGTSASTPVFASVIAFLNDELMAAGRPPLGFLNPLLYSPAGRAALDDVSVGKNPGCGTSGFNATTGWDPVTGLGAPNYARLRKAVGLA</sequence>
<comment type="caution">
    <text evidence="14">The sequence shown here is derived from an EMBL/GenBank/DDBJ whole genome shotgun (WGS) entry which is preliminary data.</text>
</comment>
<evidence type="ECO:0000259" key="13">
    <source>
        <dbReference type="PROSITE" id="PS51695"/>
    </source>
</evidence>
<evidence type="ECO:0000256" key="5">
    <source>
        <dbReference type="ARBA" id="ARBA00022670"/>
    </source>
</evidence>
<evidence type="ECO:0000256" key="3">
    <source>
        <dbReference type="ARBA" id="ARBA00004239"/>
    </source>
</evidence>
<dbReference type="SUPFAM" id="SSF54897">
    <property type="entry name" value="Protease propeptides/inhibitors"/>
    <property type="match status" value="1"/>
</dbReference>
<dbReference type="InterPro" id="IPR030400">
    <property type="entry name" value="Sedolisin_dom"/>
</dbReference>
<accession>A0A8H6WCI0</accession>
<evidence type="ECO:0000256" key="8">
    <source>
        <dbReference type="ARBA" id="ARBA00022825"/>
    </source>
</evidence>
<dbReference type="CDD" id="cd11377">
    <property type="entry name" value="Pro-peptidase_S53"/>
    <property type="match status" value="1"/>
</dbReference>
<feature type="active site" description="Charge relay system" evidence="11">
    <location>
        <position position="281"/>
    </location>
</feature>
<dbReference type="GO" id="GO:0004252">
    <property type="term" value="F:serine-type endopeptidase activity"/>
    <property type="evidence" value="ECO:0007669"/>
    <property type="project" value="UniProtKB-UniRule"/>
</dbReference>
<dbReference type="GO" id="GO:0046872">
    <property type="term" value="F:metal ion binding"/>
    <property type="evidence" value="ECO:0007669"/>
    <property type="project" value="UniProtKB-UniRule"/>
</dbReference>
<name>A0A8H6WCI0_9AGAR</name>
<comment type="cofactor">
    <cofactor evidence="11">
        <name>Ca(2+)</name>
        <dbReference type="ChEBI" id="CHEBI:29108"/>
    </cofactor>
    <text evidence="11">Binds 1 Ca(2+) ion per subunit.</text>
</comment>
<dbReference type="Pfam" id="PF00082">
    <property type="entry name" value="Peptidase_S8"/>
    <property type="match status" value="1"/>
</dbReference>
<evidence type="ECO:0000256" key="9">
    <source>
        <dbReference type="ARBA" id="ARBA00022837"/>
    </source>
</evidence>
<keyword evidence="5 11" id="KW-0645">Protease</keyword>
<reference evidence="14" key="1">
    <citation type="submission" date="2020-05" db="EMBL/GenBank/DDBJ databases">
        <title>Mycena genomes resolve the evolution of fungal bioluminescence.</title>
        <authorList>
            <person name="Tsai I.J."/>
        </authorList>
    </citation>
    <scope>NUCLEOTIDE SEQUENCE</scope>
    <source>
        <strain evidence="14">171206Taipei</strain>
    </source>
</reference>
<dbReference type="GO" id="GO:0008240">
    <property type="term" value="F:tripeptidyl-peptidase activity"/>
    <property type="evidence" value="ECO:0007669"/>
    <property type="project" value="UniProtKB-EC"/>
</dbReference>
<keyword evidence="8 11" id="KW-0720">Serine protease</keyword>
<keyword evidence="12" id="KW-0732">Signal</keyword>
<dbReference type="Proteomes" id="UP000636479">
    <property type="component" value="Unassembled WGS sequence"/>
</dbReference>
<feature type="binding site" evidence="11">
    <location>
        <position position="546"/>
    </location>
    <ligand>
        <name>Ca(2+)</name>
        <dbReference type="ChEBI" id="CHEBI:29108"/>
    </ligand>
</feature>
<feature type="signal peptide" evidence="12">
    <location>
        <begin position="1"/>
        <end position="18"/>
    </location>
</feature>
<evidence type="ECO:0000256" key="1">
    <source>
        <dbReference type="ARBA" id="ARBA00001910"/>
    </source>
</evidence>
<proteinExistence type="predicted"/>
<gene>
    <name evidence="14" type="ORF">MIND_00533100</name>
</gene>
<evidence type="ECO:0000256" key="7">
    <source>
        <dbReference type="ARBA" id="ARBA00022801"/>
    </source>
</evidence>
<dbReference type="InterPro" id="IPR000209">
    <property type="entry name" value="Peptidase_S8/S53_dom"/>
</dbReference>
<feature type="binding site" evidence="11">
    <location>
        <position position="527"/>
    </location>
    <ligand>
        <name>Ca(2+)</name>
        <dbReference type="ChEBI" id="CHEBI:29108"/>
    </ligand>
</feature>
<dbReference type="EC" id="3.4.14.10" evidence="4"/>
<dbReference type="GO" id="GO:0005576">
    <property type="term" value="C:extracellular region"/>
    <property type="evidence" value="ECO:0007669"/>
    <property type="project" value="UniProtKB-SubCell"/>
</dbReference>
<dbReference type="InterPro" id="IPR015366">
    <property type="entry name" value="S53_propep"/>
</dbReference>
<dbReference type="PROSITE" id="PS51695">
    <property type="entry name" value="SEDOLISIN"/>
    <property type="match status" value="1"/>
</dbReference>
<dbReference type="InterPro" id="IPR036852">
    <property type="entry name" value="Peptidase_S8/S53_dom_sf"/>
</dbReference>
<feature type="chain" id="PRO_5034092826" description="tripeptidyl-peptidase II" evidence="12">
    <location>
        <begin position="19"/>
        <end position="568"/>
    </location>
</feature>
<dbReference type="AlphaFoldDB" id="A0A8H6WCI0"/>
<dbReference type="EMBL" id="JACAZF010000004">
    <property type="protein sequence ID" value="KAF7307389.1"/>
    <property type="molecule type" value="Genomic_DNA"/>
</dbReference>
<organism evidence="14 15">
    <name type="scientific">Mycena indigotica</name>
    <dbReference type="NCBI Taxonomy" id="2126181"/>
    <lineage>
        <taxon>Eukaryota</taxon>
        <taxon>Fungi</taxon>
        <taxon>Dikarya</taxon>
        <taxon>Basidiomycota</taxon>
        <taxon>Agaricomycotina</taxon>
        <taxon>Agaricomycetes</taxon>
        <taxon>Agaricomycetidae</taxon>
        <taxon>Agaricales</taxon>
        <taxon>Marasmiineae</taxon>
        <taxon>Mycenaceae</taxon>
        <taxon>Mycena</taxon>
    </lineage>
</organism>
<dbReference type="OrthoDB" id="409122at2759"/>
<feature type="binding site" evidence="11">
    <location>
        <position position="528"/>
    </location>
    <ligand>
        <name>Ca(2+)</name>
        <dbReference type="ChEBI" id="CHEBI:29108"/>
    </ligand>
</feature>
<evidence type="ECO:0000256" key="12">
    <source>
        <dbReference type="SAM" id="SignalP"/>
    </source>
</evidence>
<comment type="function">
    <text evidence="2">Secreted tripeptidyl-peptidase which degrades proteins at acidic pHs and is involved in virulence.</text>
</comment>
<dbReference type="GO" id="GO:0006508">
    <property type="term" value="P:proteolysis"/>
    <property type="evidence" value="ECO:0007669"/>
    <property type="project" value="UniProtKB-KW"/>
</dbReference>
<dbReference type="SUPFAM" id="SSF52743">
    <property type="entry name" value="Subtilisin-like"/>
    <property type="match status" value="1"/>
</dbReference>
<evidence type="ECO:0000313" key="14">
    <source>
        <dbReference type="EMBL" id="KAF7307389.1"/>
    </source>
</evidence>
<evidence type="ECO:0000256" key="10">
    <source>
        <dbReference type="ARBA" id="ARBA00023145"/>
    </source>
</evidence>
<dbReference type="InterPro" id="IPR050819">
    <property type="entry name" value="Tripeptidyl-peptidase_I"/>
</dbReference>
<evidence type="ECO:0000256" key="11">
    <source>
        <dbReference type="PROSITE-ProRule" id="PRU01032"/>
    </source>
</evidence>
<feature type="active site" description="Charge relay system" evidence="11">
    <location>
        <position position="285"/>
    </location>
</feature>
<feature type="domain" description="Peptidase S53" evidence="13">
    <location>
        <begin position="205"/>
        <end position="568"/>
    </location>
</feature>
<dbReference type="Pfam" id="PF09286">
    <property type="entry name" value="Pro-kuma_activ"/>
    <property type="match status" value="1"/>
</dbReference>
<dbReference type="PANTHER" id="PTHR14218:SF15">
    <property type="entry name" value="TRIPEPTIDYL-PEPTIDASE 1"/>
    <property type="match status" value="1"/>
</dbReference>
<dbReference type="PANTHER" id="PTHR14218">
    <property type="entry name" value="PROTEASE S8 TRIPEPTIDYL PEPTIDASE I CLN2"/>
    <property type="match status" value="1"/>
</dbReference>
<protein>
    <recommendedName>
        <fullName evidence="4">tripeptidyl-peptidase II</fullName>
        <ecNumber evidence="4">3.4.14.10</ecNumber>
    </recommendedName>
</protein>
<dbReference type="RefSeq" id="XP_037222408.1">
    <property type="nucleotide sequence ID" value="XM_037362116.1"/>
</dbReference>
<comment type="subcellular location">
    <subcellularLocation>
        <location evidence="3">Secreted</location>
        <location evidence="3">Extracellular space</location>
    </subcellularLocation>
</comment>
<dbReference type="GeneID" id="59344632"/>
<evidence type="ECO:0000256" key="6">
    <source>
        <dbReference type="ARBA" id="ARBA00022723"/>
    </source>
</evidence>
<dbReference type="CDD" id="cd04056">
    <property type="entry name" value="Peptidases_S53"/>
    <property type="match status" value="1"/>
</dbReference>
<dbReference type="Gene3D" id="3.40.50.200">
    <property type="entry name" value="Peptidase S8/S53 domain"/>
    <property type="match status" value="1"/>
</dbReference>
<evidence type="ECO:0000256" key="4">
    <source>
        <dbReference type="ARBA" id="ARBA00012462"/>
    </source>
</evidence>
<dbReference type="SMART" id="SM00944">
    <property type="entry name" value="Pro-kuma_activ"/>
    <property type="match status" value="1"/>
</dbReference>
<evidence type="ECO:0000313" key="15">
    <source>
        <dbReference type="Proteomes" id="UP000636479"/>
    </source>
</evidence>
<keyword evidence="6 11" id="KW-0479">Metal-binding</keyword>
<feature type="binding site" evidence="11">
    <location>
        <position position="548"/>
    </location>
    <ligand>
        <name>Ca(2+)</name>
        <dbReference type="ChEBI" id="CHEBI:29108"/>
    </ligand>
</feature>
<evidence type="ECO:0000256" key="2">
    <source>
        <dbReference type="ARBA" id="ARBA00002451"/>
    </source>
</evidence>
<comment type="catalytic activity">
    <reaction evidence="1">
        <text>Release of an N-terminal tripeptide from a polypeptide.</text>
        <dbReference type="EC" id="3.4.14.10"/>
    </reaction>
</comment>